<dbReference type="Gene3D" id="1.10.150.50">
    <property type="entry name" value="Transcription Factor, Ets-1"/>
    <property type="match status" value="1"/>
</dbReference>
<dbReference type="Gene3D" id="3.30.40.10">
    <property type="entry name" value="Zinc/RING finger domain, C3HC4 (zinc finger)"/>
    <property type="match status" value="1"/>
</dbReference>
<dbReference type="PANTHER" id="PTHR46573:SF1">
    <property type="entry name" value="WD REPEAT, SAM AND U-BOX DOMAIN-CONTAINING PROTEIN 1"/>
    <property type="match status" value="1"/>
</dbReference>
<proteinExistence type="predicted"/>
<dbReference type="InterPro" id="IPR052085">
    <property type="entry name" value="WD-SAM-U-box"/>
</dbReference>
<dbReference type="SMART" id="SM00504">
    <property type="entry name" value="Ubox"/>
    <property type="match status" value="1"/>
</dbReference>
<dbReference type="PROSITE" id="PS51698">
    <property type="entry name" value="U_BOX"/>
    <property type="match status" value="1"/>
</dbReference>
<sequence length="333" mass="38152">MSTILILKQLLYQLKPEQIKASLSRYYSWKNESLDIQVTQKAYKCFESNVIIDDKKSVAGFGRNEDEATLNAARIALEGVIDSVTGEDLKALKRILEGDDTKIEEPQITQNDSELVQLLRELNLEEKADIFKREKIGVKELRRMNRRDLHDIGLSEKSAENVFWHFHPQAVRESNSELSKLKAENEKLRKLLNLDAPPRYLICPISHELMEDPVFTADGHTYERSAIDNWLRLHNTSPVTGLALAGKSLRPNYALRLAVQQYKEIVEAIQGKPYPKLTSDPCRDLYRTAYGHQFNDPFESPSQDDLRMMTLKAVNTVNGEFHLRLSPAKNICD</sequence>
<dbReference type="SUPFAM" id="SSF47769">
    <property type="entry name" value="SAM/Pointed domain"/>
    <property type="match status" value="1"/>
</dbReference>
<gene>
    <name evidence="2" type="ORF">BSTOLATCC_MIC30585</name>
</gene>
<keyword evidence="3" id="KW-1185">Reference proteome</keyword>
<evidence type="ECO:0000313" key="3">
    <source>
        <dbReference type="Proteomes" id="UP001162131"/>
    </source>
</evidence>
<dbReference type="InterPro" id="IPR003613">
    <property type="entry name" value="Ubox_domain"/>
</dbReference>
<evidence type="ECO:0000259" key="1">
    <source>
        <dbReference type="PROSITE" id="PS51698"/>
    </source>
</evidence>
<dbReference type="EMBL" id="CAJZBQ010000030">
    <property type="protein sequence ID" value="CAG9322210.1"/>
    <property type="molecule type" value="Genomic_DNA"/>
</dbReference>
<dbReference type="Proteomes" id="UP001162131">
    <property type="component" value="Unassembled WGS sequence"/>
</dbReference>
<dbReference type="SUPFAM" id="SSF57850">
    <property type="entry name" value="RING/U-box"/>
    <property type="match status" value="1"/>
</dbReference>
<accession>A0AAU9J8D4</accession>
<dbReference type="AlphaFoldDB" id="A0AAU9J8D4"/>
<dbReference type="CDD" id="cd16655">
    <property type="entry name" value="RING-Ubox_WDSUB1-like"/>
    <property type="match status" value="1"/>
</dbReference>
<evidence type="ECO:0000313" key="2">
    <source>
        <dbReference type="EMBL" id="CAG9322210.1"/>
    </source>
</evidence>
<dbReference type="Pfam" id="PF04564">
    <property type="entry name" value="U-box"/>
    <property type="match status" value="1"/>
</dbReference>
<protein>
    <recommendedName>
        <fullName evidence="1">U-box domain-containing protein</fullName>
    </recommendedName>
</protein>
<feature type="domain" description="U-box" evidence="1">
    <location>
        <begin position="196"/>
        <end position="269"/>
    </location>
</feature>
<organism evidence="2 3">
    <name type="scientific">Blepharisma stoltei</name>
    <dbReference type="NCBI Taxonomy" id="1481888"/>
    <lineage>
        <taxon>Eukaryota</taxon>
        <taxon>Sar</taxon>
        <taxon>Alveolata</taxon>
        <taxon>Ciliophora</taxon>
        <taxon>Postciliodesmatophora</taxon>
        <taxon>Heterotrichea</taxon>
        <taxon>Heterotrichida</taxon>
        <taxon>Blepharismidae</taxon>
        <taxon>Blepharisma</taxon>
    </lineage>
</organism>
<dbReference type="PANTHER" id="PTHR46573">
    <property type="entry name" value="WD REPEAT, SAM AND U-BOX DOMAIN-CONTAINING PROTEIN 1"/>
    <property type="match status" value="1"/>
</dbReference>
<dbReference type="GO" id="GO:0016567">
    <property type="term" value="P:protein ubiquitination"/>
    <property type="evidence" value="ECO:0007669"/>
    <property type="project" value="InterPro"/>
</dbReference>
<dbReference type="InterPro" id="IPR013083">
    <property type="entry name" value="Znf_RING/FYVE/PHD"/>
</dbReference>
<dbReference type="InterPro" id="IPR013761">
    <property type="entry name" value="SAM/pointed_sf"/>
</dbReference>
<dbReference type="GO" id="GO:0004842">
    <property type="term" value="F:ubiquitin-protein transferase activity"/>
    <property type="evidence" value="ECO:0007669"/>
    <property type="project" value="InterPro"/>
</dbReference>
<name>A0AAU9J8D4_9CILI</name>
<comment type="caution">
    <text evidence="2">The sequence shown here is derived from an EMBL/GenBank/DDBJ whole genome shotgun (WGS) entry which is preliminary data.</text>
</comment>
<reference evidence="2" key="1">
    <citation type="submission" date="2021-09" db="EMBL/GenBank/DDBJ databases">
        <authorList>
            <consortium name="AG Swart"/>
            <person name="Singh M."/>
            <person name="Singh A."/>
            <person name="Seah K."/>
            <person name="Emmerich C."/>
        </authorList>
    </citation>
    <scope>NUCLEOTIDE SEQUENCE</scope>
    <source>
        <strain evidence="2">ATCC30299</strain>
    </source>
</reference>